<dbReference type="GeneID" id="66580143"/>
<accession>A0A395W4T1</accession>
<dbReference type="Pfam" id="PF21981">
    <property type="entry name" value="RecX_HTH3"/>
    <property type="match status" value="1"/>
</dbReference>
<protein>
    <recommendedName>
        <fullName evidence="3">Regulatory protein RecX</fullName>
    </recommendedName>
</protein>
<dbReference type="PANTHER" id="PTHR45947:SF3">
    <property type="entry name" value="SULFOQUINOVOSYL TRANSFERASE SQD2"/>
    <property type="match status" value="1"/>
</dbReference>
<organism evidence="8 9">
    <name type="scientific">Holdemanella biformis</name>
    <dbReference type="NCBI Taxonomy" id="1735"/>
    <lineage>
        <taxon>Bacteria</taxon>
        <taxon>Bacillati</taxon>
        <taxon>Bacillota</taxon>
        <taxon>Erysipelotrichia</taxon>
        <taxon>Erysipelotrichales</taxon>
        <taxon>Erysipelotrichaceae</taxon>
        <taxon>Holdemanella</taxon>
    </lineage>
</organism>
<dbReference type="Gene3D" id="3.40.50.2000">
    <property type="entry name" value="Glycogen Phosphorylase B"/>
    <property type="match status" value="2"/>
</dbReference>
<evidence type="ECO:0000256" key="1">
    <source>
        <dbReference type="ARBA" id="ARBA00004496"/>
    </source>
</evidence>
<feature type="domain" description="Glycosyltransferase subfamily 4-like N-terminal" evidence="6">
    <location>
        <begin position="14"/>
        <end position="188"/>
    </location>
</feature>
<feature type="domain" description="Glycosyl transferase family 1" evidence="5">
    <location>
        <begin position="201"/>
        <end position="351"/>
    </location>
</feature>
<comment type="caution">
    <text evidence="8">The sequence shown here is derived from an EMBL/GenBank/DDBJ whole genome shotgun (WGS) entry which is preliminary data.</text>
</comment>
<dbReference type="Gene3D" id="1.10.10.10">
    <property type="entry name" value="Winged helix-like DNA-binding domain superfamily/Winged helix DNA-binding domain"/>
    <property type="match status" value="2"/>
</dbReference>
<dbReference type="AlphaFoldDB" id="A0A395W4T1"/>
<gene>
    <name evidence="8" type="ORF">DWW32_10010</name>
</gene>
<evidence type="ECO:0000259" key="7">
    <source>
        <dbReference type="Pfam" id="PF21981"/>
    </source>
</evidence>
<dbReference type="InterPro" id="IPR053925">
    <property type="entry name" value="RecX_HTH_3rd"/>
</dbReference>
<dbReference type="Pfam" id="PF00534">
    <property type="entry name" value="Glycos_transf_1"/>
    <property type="match status" value="1"/>
</dbReference>
<evidence type="ECO:0000313" key="8">
    <source>
        <dbReference type="EMBL" id="RGU89839.1"/>
    </source>
</evidence>
<evidence type="ECO:0000256" key="3">
    <source>
        <dbReference type="ARBA" id="ARBA00018111"/>
    </source>
</evidence>
<evidence type="ECO:0000259" key="6">
    <source>
        <dbReference type="Pfam" id="PF13439"/>
    </source>
</evidence>
<dbReference type="SUPFAM" id="SSF53756">
    <property type="entry name" value="UDP-Glycosyltransferase/glycogen phosphorylase"/>
    <property type="match status" value="1"/>
</dbReference>
<feature type="domain" description="RecX third three-helical" evidence="7">
    <location>
        <begin position="605"/>
        <end position="650"/>
    </location>
</feature>
<name>A0A395W4T1_9FIRM</name>
<dbReference type="InterPro" id="IPR001296">
    <property type="entry name" value="Glyco_trans_1"/>
</dbReference>
<evidence type="ECO:0000256" key="2">
    <source>
        <dbReference type="ARBA" id="ARBA00009695"/>
    </source>
</evidence>
<dbReference type="Proteomes" id="UP000265489">
    <property type="component" value="Unassembled WGS sequence"/>
</dbReference>
<dbReference type="GO" id="GO:0016757">
    <property type="term" value="F:glycosyltransferase activity"/>
    <property type="evidence" value="ECO:0007669"/>
    <property type="project" value="InterPro"/>
</dbReference>
<dbReference type="RefSeq" id="WP_003866130.1">
    <property type="nucleotide sequence ID" value="NZ_CABLCL010000126.1"/>
</dbReference>
<dbReference type="PANTHER" id="PTHR45947">
    <property type="entry name" value="SULFOQUINOVOSYL TRANSFERASE SQD2"/>
    <property type="match status" value="1"/>
</dbReference>
<dbReference type="GO" id="GO:0005737">
    <property type="term" value="C:cytoplasm"/>
    <property type="evidence" value="ECO:0007669"/>
    <property type="project" value="UniProtKB-SubCell"/>
</dbReference>
<comment type="similarity">
    <text evidence="2">Belongs to the RecX family.</text>
</comment>
<keyword evidence="4" id="KW-0963">Cytoplasm</keyword>
<dbReference type="InterPro" id="IPR028098">
    <property type="entry name" value="Glyco_trans_4-like_N"/>
</dbReference>
<dbReference type="Pfam" id="PF13439">
    <property type="entry name" value="Glyco_transf_4"/>
    <property type="match status" value="1"/>
</dbReference>
<sequence length="655" mass="75496">MRIGLFTDAYLPDINGVVSSVATLKHALEELGHTVFIITNHKGVKIAEDEDGHILRLPGLEIKKFYGYKMSSPVQFTADAYIEKMDLDVIHIQTEAGVGMFGRQMAKVLHIPIVYTYHTMYEDYTHYFNPLEFDSVEKLGKSFIRAFSRVMANGSQAVIAPSEKTKQALIQYGVMAPIYIVPTGLDLSEYDRKNLDETRVKRIREELGFSQEDHIVVFVGRIAKEKAIEIPIEAICKNKDPHLHLVIVGGGTDMEYYQDLAKKYNVENRVHFTGKIPKEDIAYYYAAFDCFVSASLSETQGMTYIEALASGLLVFGRRDEVLKDLVDEGKSGYYFDDANELSQKWDVFFSKSKAERDALREYCVSKTAPYTESMFAHKALSVYNQAIDDYKRAYHVERIRMVDDFVRLTVIRDCDNEPVKVMIPTEDFFDLKITKDTMLDAYLVDNYLDMQLFYKAFELMKKRVLSNDYTSYQMIQYGKQYLSLDEDQAKEIVNEFIERHWIDDKDYAFDKAQAWHSYGQPKMQIYSKLKKAGVQDDMIDAALACLDEETERSNATKLARRLTHSIKEQSSRMQRQTLVNKLVTKGYSFEIAKQVSESIELDENDDEALQRTIAKAKRLYATFDQPKRNQKIQTYCVRKGFNISAIKEVLEGENE</sequence>
<dbReference type="EMBL" id="QRYQ01000022">
    <property type="protein sequence ID" value="RGU89839.1"/>
    <property type="molecule type" value="Genomic_DNA"/>
</dbReference>
<proteinExistence type="inferred from homology"/>
<evidence type="ECO:0000259" key="5">
    <source>
        <dbReference type="Pfam" id="PF00534"/>
    </source>
</evidence>
<evidence type="ECO:0000313" key="9">
    <source>
        <dbReference type="Proteomes" id="UP000265489"/>
    </source>
</evidence>
<keyword evidence="8" id="KW-0808">Transferase</keyword>
<dbReference type="InterPro" id="IPR036388">
    <property type="entry name" value="WH-like_DNA-bd_sf"/>
</dbReference>
<dbReference type="InterPro" id="IPR050194">
    <property type="entry name" value="Glycosyltransferase_grp1"/>
</dbReference>
<evidence type="ECO:0000256" key="4">
    <source>
        <dbReference type="ARBA" id="ARBA00022490"/>
    </source>
</evidence>
<reference evidence="8 9" key="1">
    <citation type="submission" date="2018-08" db="EMBL/GenBank/DDBJ databases">
        <title>A genome reference for cultivated species of the human gut microbiota.</title>
        <authorList>
            <person name="Zou Y."/>
            <person name="Xue W."/>
            <person name="Luo G."/>
        </authorList>
    </citation>
    <scope>NUCLEOTIDE SEQUENCE [LARGE SCALE GENOMIC DNA]</scope>
    <source>
        <strain evidence="8 9">AF15-20</strain>
    </source>
</reference>
<comment type="subcellular location">
    <subcellularLocation>
        <location evidence="1">Cytoplasm</location>
    </subcellularLocation>
</comment>